<name>A0A412INJ6_9FIRM</name>
<evidence type="ECO:0000256" key="2">
    <source>
        <dbReference type="SAM" id="Phobius"/>
    </source>
</evidence>
<organism evidence="3 4">
    <name type="scientific">Coprococcus eutactus</name>
    <dbReference type="NCBI Taxonomy" id="33043"/>
    <lineage>
        <taxon>Bacteria</taxon>
        <taxon>Bacillati</taxon>
        <taxon>Bacillota</taxon>
        <taxon>Clostridia</taxon>
        <taxon>Lachnospirales</taxon>
        <taxon>Lachnospiraceae</taxon>
        <taxon>Coprococcus</taxon>
    </lineage>
</organism>
<dbReference type="Proteomes" id="UP000283295">
    <property type="component" value="Unassembled WGS sequence"/>
</dbReference>
<comment type="caution">
    <text evidence="3">The sequence shown here is derived from an EMBL/GenBank/DDBJ whole genome shotgun (WGS) entry which is preliminary data.</text>
</comment>
<keyword evidence="2" id="KW-0812">Transmembrane</keyword>
<dbReference type="EMBL" id="QRVK01000030">
    <property type="protein sequence ID" value="RGS39707.1"/>
    <property type="molecule type" value="Genomic_DNA"/>
</dbReference>
<evidence type="ECO:0000313" key="3">
    <source>
        <dbReference type="EMBL" id="RGS39707.1"/>
    </source>
</evidence>
<dbReference type="OrthoDB" id="9965988at2"/>
<keyword evidence="2" id="KW-1133">Transmembrane helix</keyword>
<gene>
    <name evidence="3" type="ORF">DWX94_10625</name>
</gene>
<proteinExistence type="predicted"/>
<evidence type="ECO:0000256" key="1">
    <source>
        <dbReference type="SAM" id="MobiDB-lite"/>
    </source>
</evidence>
<keyword evidence="2" id="KW-0472">Membrane</keyword>
<feature type="compositionally biased region" description="Polar residues" evidence="1">
    <location>
        <begin position="193"/>
        <end position="205"/>
    </location>
</feature>
<accession>A0A412INJ6</accession>
<protein>
    <submittedName>
        <fullName evidence="3">Uncharacterized protein</fullName>
    </submittedName>
</protein>
<evidence type="ECO:0000313" key="4">
    <source>
        <dbReference type="Proteomes" id="UP000283295"/>
    </source>
</evidence>
<feature type="region of interest" description="Disordered" evidence="1">
    <location>
        <begin position="187"/>
        <end position="214"/>
    </location>
</feature>
<reference evidence="3 4" key="1">
    <citation type="submission" date="2018-08" db="EMBL/GenBank/DDBJ databases">
        <title>A genome reference for cultivated species of the human gut microbiota.</title>
        <authorList>
            <person name="Zou Y."/>
            <person name="Xue W."/>
            <person name="Luo G."/>
        </authorList>
    </citation>
    <scope>NUCLEOTIDE SEQUENCE [LARGE SCALE GENOMIC DNA]</scope>
    <source>
        <strain evidence="3 4">AF22-21</strain>
    </source>
</reference>
<sequence length="243" mass="26513">MVLCEKIKASGSCLRRRRSEKVMKKVMTHMIRRIFSRKRLAVYAMTMVMLLGFGITAMANESPEHDFGTDSSHILLSEPDTSIEDIDDLVMGYDPAGVLGDSTLKGFSTLAVFSVTAVDDYDFSNLETTKIRGAAITSDMTVQVRFLPTDGAWEKLSFEVVDGAVNVKLPSEGQLAIFVKDEVDIKDDDGDGNSTTKPTTESGTDGNVDPGKAPQTGDRLPFYIVIGVMAIISAVVSFKKIRK</sequence>
<dbReference type="AlphaFoldDB" id="A0A412INJ6"/>
<feature type="transmembrane region" description="Helical" evidence="2">
    <location>
        <begin position="220"/>
        <end position="238"/>
    </location>
</feature>